<name>A0A8H3KR05_9GLOM</name>
<accession>A0A8H3KR05</accession>
<reference evidence="1" key="1">
    <citation type="submission" date="2019-10" db="EMBL/GenBank/DDBJ databases">
        <title>Conservation and host-specific expression of non-tandemly repeated heterogenous ribosome RNA gene in arbuscular mycorrhizal fungi.</title>
        <authorList>
            <person name="Maeda T."/>
            <person name="Kobayashi Y."/>
            <person name="Nakagawa T."/>
            <person name="Ezawa T."/>
            <person name="Yamaguchi K."/>
            <person name="Bino T."/>
            <person name="Nishimoto Y."/>
            <person name="Shigenobu S."/>
            <person name="Kawaguchi M."/>
        </authorList>
    </citation>
    <scope>NUCLEOTIDE SEQUENCE</scope>
    <source>
        <strain evidence="1">HR1</strain>
    </source>
</reference>
<dbReference type="EMBL" id="BLAL01000011">
    <property type="protein sequence ID" value="GES74273.1"/>
    <property type="molecule type" value="Genomic_DNA"/>
</dbReference>
<evidence type="ECO:0000313" key="2">
    <source>
        <dbReference type="Proteomes" id="UP000615446"/>
    </source>
</evidence>
<dbReference type="AlphaFoldDB" id="A0A8H3KR05"/>
<sequence length="89" mass="10404">MQKFLSGPRKGITKCHNYNNAAILKRKNDQFLCHPRHRESGNQGREIYDNCNFDQHYIHSSLGETTDSFGLYFDMKFQLVLGILLVRLN</sequence>
<protein>
    <submittedName>
        <fullName evidence="1">Uncharacterized protein</fullName>
    </submittedName>
</protein>
<organism evidence="1 2">
    <name type="scientific">Rhizophagus clarus</name>
    <dbReference type="NCBI Taxonomy" id="94130"/>
    <lineage>
        <taxon>Eukaryota</taxon>
        <taxon>Fungi</taxon>
        <taxon>Fungi incertae sedis</taxon>
        <taxon>Mucoromycota</taxon>
        <taxon>Glomeromycotina</taxon>
        <taxon>Glomeromycetes</taxon>
        <taxon>Glomerales</taxon>
        <taxon>Glomeraceae</taxon>
        <taxon>Rhizophagus</taxon>
    </lineage>
</organism>
<evidence type="ECO:0000313" key="1">
    <source>
        <dbReference type="EMBL" id="GES74273.1"/>
    </source>
</evidence>
<proteinExistence type="predicted"/>
<dbReference type="Proteomes" id="UP000615446">
    <property type="component" value="Unassembled WGS sequence"/>
</dbReference>
<comment type="caution">
    <text evidence="1">The sequence shown here is derived from an EMBL/GenBank/DDBJ whole genome shotgun (WGS) entry which is preliminary data.</text>
</comment>
<gene>
    <name evidence="1" type="ORF">RCL2_000176600</name>
</gene>